<dbReference type="Pfam" id="PF00583">
    <property type="entry name" value="Acetyltransf_1"/>
    <property type="match status" value="1"/>
</dbReference>
<dbReference type="Proteomes" id="UP000198846">
    <property type="component" value="Unassembled WGS sequence"/>
</dbReference>
<name>A0A1H4C7T5_BIZPA</name>
<gene>
    <name evidence="2" type="ORF">SAMN04487990_11851</name>
</gene>
<dbReference type="EMBL" id="FNQK01000018">
    <property type="protein sequence ID" value="SEA56390.1"/>
    <property type="molecule type" value="Genomic_DNA"/>
</dbReference>
<feature type="domain" description="N-acetyltransferase" evidence="1">
    <location>
        <begin position="1"/>
        <end position="159"/>
    </location>
</feature>
<keyword evidence="3" id="KW-1185">Reference proteome</keyword>
<keyword evidence="2" id="KW-0808">Transferase</keyword>
<organism evidence="2 3">
    <name type="scientific">Bizionia paragorgiae</name>
    <dbReference type="NCBI Taxonomy" id="283786"/>
    <lineage>
        <taxon>Bacteria</taxon>
        <taxon>Pseudomonadati</taxon>
        <taxon>Bacteroidota</taxon>
        <taxon>Flavobacteriia</taxon>
        <taxon>Flavobacteriales</taxon>
        <taxon>Flavobacteriaceae</taxon>
        <taxon>Bizionia</taxon>
    </lineage>
</organism>
<dbReference type="SUPFAM" id="SSF55729">
    <property type="entry name" value="Acyl-CoA N-acyltransferases (Nat)"/>
    <property type="match status" value="1"/>
</dbReference>
<evidence type="ECO:0000313" key="2">
    <source>
        <dbReference type="EMBL" id="SEA56390.1"/>
    </source>
</evidence>
<accession>A0A1H4C7T5</accession>
<dbReference type="InterPro" id="IPR000182">
    <property type="entry name" value="GNAT_dom"/>
</dbReference>
<dbReference type="InterPro" id="IPR016181">
    <property type="entry name" value="Acyl_CoA_acyltransferase"/>
</dbReference>
<evidence type="ECO:0000259" key="1">
    <source>
        <dbReference type="PROSITE" id="PS51186"/>
    </source>
</evidence>
<dbReference type="Gene3D" id="3.40.630.30">
    <property type="match status" value="1"/>
</dbReference>
<dbReference type="RefSeq" id="WP_092135880.1">
    <property type="nucleotide sequence ID" value="NZ_FNQK01000018.1"/>
</dbReference>
<dbReference type="PROSITE" id="PS51186">
    <property type="entry name" value="GNAT"/>
    <property type="match status" value="1"/>
</dbReference>
<protein>
    <submittedName>
        <fullName evidence="2">Acetyltransferase (GNAT) domain-containing protein</fullName>
    </submittedName>
</protein>
<dbReference type="STRING" id="283786.SAMN04487990_11851"/>
<proteinExistence type="predicted"/>
<sequence length="168" mass="19752">MTIQNTCIEDIDAVFYLYDEASKYQKRHQKHYWNGFDRAQVEKEIKESRHFIIKEKDTIACTFLITYEDPLIWQAANKDPALYLHRIATHPKYRGRGYIKSIIEWSKVHAKAKNKLFIRLDTHIGNDKINAYYTSCGFTNKGISYLDPNSPIPEHYKAGAFTLFEIKL</sequence>
<dbReference type="GO" id="GO:0016747">
    <property type="term" value="F:acyltransferase activity, transferring groups other than amino-acyl groups"/>
    <property type="evidence" value="ECO:0007669"/>
    <property type="project" value="InterPro"/>
</dbReference>
<dbReference type="CDD" id="cd04301">
    <property type="entry name" value="NAT_SF"/>
    <property type="match status" value="1"/>
</dbReference>
<dbReference type="OrthoDB" id="758560at2"/>
<evidence type="ECO:0000313" key="3">
    <source>
        <dbReference type="Proteomes" id="UP000198846"/>
    </source>
</evidence>
<dbReference type="AlphaFoldDB" id="A0A1H4C7T5"/>
<reference evidence="2 3" key="1">
    <citation type="submission" date="2016-10" db="EMBL/GenBank/DDBJ databases">
        <authorList>
            <person name="de Groot N.N."/>
        </authorList>
    </citation>
    <scope>NUCLEOTIDE SEQUENCE [LARGE SCALE GENOMIC DNA]</scope>
    <source>
        <strain evidence="2 3">DSM 23842</strain>
    </source>
</reference>